<comment type="caution">
    <text evidence="1">The sequence shown here is derived from an EMBL/GenBank/DDBJ whole genome shotgun (WGS) entry which is preliminary data.</text>
</comment>
<gene>
    <name evidence="1" type="ORF">HKBW3S25_01755</name>
</gene>
<evidence type="ECO:0000313" key="2">
    <source>
        <dbReference type="Proteomes" id="UP000543224"/>
    </source>
</evidence>
<evidence type="ECO:0000313" key="1">
    <source>
        <dbReference type="EMBL" id="GFP26264.1"/>
    </source>
</evidence>
<protein>
    <submittedName>
        <fullName evidence="1">Uncharacterized protein</fullName>
    </submittedName>
</protein>
<reference evidence="1 2" key="1">
    <citation type="journal article" date="2020" name="Front. Microbiol.">
        <title>Single-cell genomics of novel Actinobacteria with the Wood-Ljungdahl pathway discovered in a serpentinizing system.</title>
        <authorList>
            <person name="Merino N."/>
            <person name="Kawai M."/>
            <person name="Boyd E.S."/>
            <person name="Colman D.R."/>
            <person name="McGlynn S.E."/>
            <person name="Nealson K.H."/>
            <person name="Kurokawa K."/>
            <person name="Hongoh Y."/>
        </authorList>
    </citation>
    <scope>NUCLEOTIDE SEQUENCE [LARGE SCALE GENOMIC DNA]</scope>
    <source>
        <strain evidence="1 2">S25</strain>
    </source>
</reference>
<dbReference type="EMBL" id="BLRX01000478">
    <property type="protein sequence ID" value="GFP26264.1"/>
    <property type="molecule type" value="Genomic_DNA"/>
</dbReference>
<feature type="non-terminal residue" evidence="1">
    <location>
        <position position="1"/>
    </location>
</feature>
<sequence>HEARVYRTDTGKYVLEYSIYTQWSGQDDQHYVHVADAVEEIVSLIEEATVPRVANALIDRLADVVDIAEEIT</sequence>
<proteinExistence type="predicted"/>
<accession>A0A6V8P3N5</accession>
<dbReference type="AlphaFoldDB" id="A0A6V8P3N5"/>
<organism evidence="1 2">
    <name type="scientific">Candidatus Hakubella thermalkaliphila</name>
    <dbReference type="NCBI Taxonomy" id="2754717"/>
    <lineage>
        <taxon>Bacteria</taxon>
        <taxon>Bacillati</taxon>
        <taxon>Actinomycetota</taxon>
        <taxon>Actinomycetota incertae sedis</taxon>
        <taxon>Candidatus Hakubellales</taxon>
        <taxon>Candidatus Hakubellaceae</taxon>
        <taxon>Candidatus Hakubella</taxon>
    </lineage>
</organism>
<name>A0A6V8P3N5_9ACTN</name>
<dbReference type="Proteomes" id="UP000543224">
    <property type="component" value="Unassembled WGS sequence"/>
</dbReference>